<evidence type="ECO:0000256" key="7">
    <source>
        <dbReference type="PIRSR" id="PIRSR613078-3"/>
    </source>
</evidence>
<dbReference type="InterPro" id="IPR013078">
    <property type="entry name" value="His_Pase_superF_clade-1"/>
</dbReference>
<feature type="binding site" evidence="6">
    <location>
        <begin position="88"/>
        <end position="91"/>
    </location>
    <ligand>
        <name>substrate</name>
    </ligand>
</feature>
<reference evidence="8 9" key="1">
    <citation type="journal article" date="2015" name="Genome Announc.">
        <title>Expanding the biotechnology potential of lactobacilli through comparative genomics of 213 strains and associated genera.</title>
        <authorList>
            <person name="Sun Z."/>
            <person name="Harris H.M."/>
            <person name="McCann A."/>
            <person name="Guo C."/>
            <person name="Argimon S."/>
            <person name="Zhang W."/>
            <person name="Yang X."/>
            <person name="Jeffery I.B."/>
            <person name="Cooney J.C."/>
            <person name="Kagawa T.F."/>
            <person name="Liu W."/>
            <person name="Song Y."/>
            <person name="Salvetti E."/>
            <person name="Wrobel A."/>
            <person name="Rasinkangas P."/>
            <person name="Parkhill J."/>
            <person name="Rea M.C."/>
            <person name="O'Sullivan O."/>
            <person name="Ritari J."/>
            <person name="Douillard F.P."/>
            <person name="Paul Ross R."/>
            <person name="Yang R."/>
            <person name="Briner A.E."/>
            <person name="Felis G.E."/>
            <person name="de Vos W.M."/>
            <person name="Barrangou R."/>
            <person name="Klaenhammer T.R."/>
            <person name="Caufield P.W."/>
            <person name="Cui Y."/>
            <person name="Zhang H."/>
            <person name="O'Toole P.W."/>
        </authorList>
    </citation>
    <scope>NUCLEOTIDE SEQUENCE [LARGE SCALE GENOMIC DNA]</scope>
    <source>
        <strain evidence="8 9">DSM 15833</strain>
    </source>
</reference>
<dbReference type="PATRIC" id="fig|1423740.3.peg.134"/>
<evidence type="ECO:0000256" key="2">
    <source>
        <dbReference type="ARBA" id="ARBA00012028"/>
    </source>
</evidence>
<dbReference type="CDD" id="cd07067">
    <property type="entry name" value="HP_PGM_like"/>
    <property type="match status" value="1"/>
</dbReference>
<evidence type="ECO:0000256" key="4">
    <source>
        <dbReference type="ARBA" id="ARBA00023235"/>
    </source>
</evidence>
<evidence type="ECO:0000256" key="6">
    <source>
        <dbReference type="PIRSR" id="PIRSR613078-2"/>
    </source>
</evidence>
<name>A0A0R1TNB0_9LACO</name>
<feature type="site" description="Transition state stabilizer" evidence="7">
    <location>
        <position position="172"/>
    </location>
</feature>
<dbReference type="GO" id="GO:0006096">
    <property type="term" value="P:glycolytic process"/>
    <property type="evidence" value="ECO:0007669"/>
    <property type="project" value="UniProtKB-KW"/>
</dbReference>
<dbReference type="OrthoDB" id="4131070at2"/>
<protein>
    <recommendedName>
        <fullName evidence="2">phosphoglycerate mutase (2,3-diphosphoglycerate-dependent)</fullName>
        <ecNumber evidence="2">5.4.2.11</ecNumber>
    </recommendedName>
</protein>
<dbReference type="EC" id="5.4.2.11" evidence="2"/>
<dbReference type="GO" id="GO:0004619">
    <property type="term" value="F:phosphoglycerate mutase activity"/>
    <property type="evidence" value="ECO:0007669"/>
    <property type="project" value="UniProtKB-EC"/>
</dbReference>
<comment type="similarity">
    <text evidence="1">Belongs to the phosphoglycerate mutase family. BPG-dependent PGAM subfamily.</text>
</comment>
<gene>
    <name evidence="8" type="ORF">FC36_GL000129</name>
</gene>
<feature type="active site" description="Tele-phosphohistidine intermediate" evidence="5">
    <location>
        <position position="10"/>
    </location>
</feature>
<dbReference type="STRING" id="1423740.FC36_GL000129"/>
<dbReference type="Gene3D" id="3.40.50.1240">
    <property type="entry name" value="Phosphoglycerate mutase-like"/>
    <property type="match status" value="1"/>
</dbReference>
<dbReference type="InterPro" id="IPR005952">
    <property type="entry name" value="Phosphogly_mut1"/>
</dbReference>
<feature type="binding site" evidence="6">
    <location>
        <position position="61"/>
    </location>
    <ligand>
        <name>substrate</name>
    </ligand>
</feature>
<evidence type="ECO:0000256" key="1">
    <source>
        <dbReference type="ARBA" id="ARBA00006717"/>
    </source>
</evidence>
<evidence type="ECO:0000313" key="9">
    <source>
        <dbReference type="Proteomes" id="UP000051048"/>
    </source>
</evidence>
<dbReference type="Pfam" id="PF00300">
    <property type="entry name" value="His_Phos_1"/>
    <property type="match status" value="1"/>
</dbReference>
<proteinExistence type="inferred from homology"/>
<dbReference type="Proteomes" id="UP000051048">
    <property type="component" value="Unassembled WGS sequence"/>
</dbReference>
<organism evidence="8 9">
    <name type="scientific">Ligilactobacillus equi DSM 15833 = JCM 10991</name>
    <dbReference type="NCBI Taxonomy" id="1423740"/>
    <lineage>
        <taxon>Bacteria</taxon>
        <taxon>Bacillati</taxon>
        <taxon>Bacillota</taxon>
        <taxon>Bacilli</taxon>
        <taxon>Lactobacillales</taxon>
        <taxon>Lactobacillaceae</taxon>
        <taxon>Ligilactobacillus</taxon>
    </lineage>
</organism>
<keyword evidence="3" id="KW-0324">Glycolysis</keyword>
<evidence type="ECO:0000256" key="3">
    <source>
        <dbReference type="ARBA" id="ARBA00023152"/>
    </source>
</evidence>
<comment type="caution">
    <text evidence="8">The sequence shown here is derived from an EMBL/GenBank/DDBJ whole genome shotgun (WGS) entry which is preliminary data.</text>
</comment>
<feature type="binding site" evidence="6">
    <location>
        <begin position="9"/>
        <end position="16"/>
    </location>
    <ligand>
        <name>substrate</name>
    </ligand>
</feature>
<dbReference type="AlphaFoldDB" id="A0A0R1TNB0"/>
<dbReference type="InterPro" id="IPR029033">
    <property type="entry name" value="His_PPase_superfam"/>
</dbReference>
<evidence type="ECO:0000256" key="5">
    <source>
        <dbReference type="PIRSR" id="PIRSR613078-1"/>
    </source>
</evidence>
<evidence type="ECO:0000313" key="8">
    <source>
        <dbReference type="EMBL" id="KRL80098.1"/>
    </source>
</evidence>
<feature type="active site" description="Proton donor/acceptor" evidence="5">
    <location>
        <position position="88"/>
    </location>
</feature>
<dbReference type="RefSeq" id="WP_025020948.1">
    <property type="nucleotide sequence ID" value="NZ_AZFH01000069.1"/>
</dbReference>
<sequence>MEYEVYYIRHGQTLLNLSHRMQGWSDSPLTEKGIQDAVEAGQLLKKENLEFSKVYCSDTSRAYNTCKKITELCNIPQNSIKPSSLFREQCYGYFEGHNIDETWRIIGLPYGQTKFLDLVSEYGIDNVRNMTKSADPTKLAENAEDFWTRINKSFNLISSSVKNKEKVLVVCHGTLIFSLVKKYGNGIDKNIEPKNGSVTKLVFKDSKPTVEFYNKTF</sequence>
<dbReference type="PANTHER" id="PTHR11931">
    <property type="entry name" value="PHOSPHOGLYCERATE MUTASE"/>
    <property type="match status" value="1"/>
</dbReference>
<dbReference type="SMART" id="SM00855">
    <property type="entry name" value="PGAM"/>
    <property type="match status" value="1"/>
</dbReference>
<dbReference type="EMBL" id="AZFH01000069">
    <property type="protein sequence ID" value="KRL80098.1"/>
    <property type="molecule type" value="Genomic_DNA"/>
</dbReference>
<keyword evidence="4" id="KW-0413">Isomerase</keyword>
<accession>A0A0R1TNB0</accession>
<dbReference type="SUPFAM" id="SSF53254">
    <property type="entry name" value="Phosphoglycerate mutase-like"/>
    <property type="match status" value="1"/>
</dbReference>